<keyword evidence="3" id="KW-0418">Kinase</keyword>
<dbReference type="GO" id="GO:0005524">
    <property type="term" value="F:ATP binding"/>
    <property type="evidence" value="ECO:0007669"/>
    <property type="project" value="UniProtKB-KW"/>
</dbReference>
<evidence type="ECO:0000313" key="7">
    <source>
        <dbReference type="EMBL" id="EKM54989.1"/>
    </source>
</evidence>
<accession>K5W7P0</accession>
<dbReference type="PROSITE" id="PS50011">
    <property type="entry name" value="PROTEIN_KINASE_DOM"/>
    <property type="match status" value="1"/>
</dbReference>
<dbReference type="PRINTS" id="PR00109">
    <property type="entry name" value="TYRKINASE"/>
</dbReference>
<dbReference type="GeneID" id="18916265"/>
<dbReference type="SUPFAM" id="SSF56112">
    <property type="entry name" value="Protein kinase-like (PK-like)"/>
    <property type="match status" value="1"/>
</dbReference>
<dbReference type="InterPro" id="IPR001245">
    <property type="entry name" value="Ser-Thr/Tyr_kinase_cat_dom"/>
</dbReference>
<reference evidence="7 8" key="1">
    <citation type="journal article" date="2012" name="BMC Genomics">
        <title>Comparative genomics of the white-rot fungi, Phanerochaete carnosa and P. chrysosporium, to elucidate the genetic basis of the distinct wood types they colonize.</title>
        <authorList>
            <person name="Suzuki H."/>
            <person name="MacDonald J."/>
            <person name="Syed K."/>
            <person name="Salamov A."/>
            <person name="Hori C."/>
            <person name="Aerts A."/>
            <person name="Henrissat B."/>
            <person name="Wiebenga A."/>
            <person name="vanKuyk P.A."/>
            <person name="Barry K."/>
            <person name="Lindquist E."/>
            <person name="LaButti K."/>
            <person name="Lapidus A."/>
            <person name="Lucas S."/>
            <person name="Coutinho P."/>
            <person name="Gong Y."/>
            <person name="Samejima M."/>
            <person name="Mahadevan R."/>
            <person name="Abou-Zaid M."/>
            <person name="de Vries R.P."/>
            <person name="Igarashi K."/>
            <person name="Yadav J.S."/>
            <person name="Grigoriev I.V."/>
            <person name="Master E.R."/>
        </authorList>
    </citation>
    <scope>NUCLEOTIDE SEQUENCE [LARGE SCALE GENOMIC DNA]</scope>
    <source>
        <strain evidence="7 8">HHB-10118-sp</strain>
    </source>
</reference>
<protein>
    <recommendedName>
        <fullName evidence="6">Protein kinase domain-containing protein</fullName>
    </recommendedName>
</protein>
<keyword evidence="4" id="KW-0067">ATP-binding</keyword>
<keyword evidence="1" id="KW-0808">Transferase</keyword>
<dbReference type="InterPro" id="IPR011009">
    <property type="entry name" value="Kinase-like_dom_sf"/>
</dbReference>
<dbReference type="Gene3D" id="1.10.510.10">
    <property type="entry name" value="Transferase(Phosphotransferase) domain 1"/>
    <property type="match status" value="1"/>
</dbReference>
<evidence type="ECO:0000256" key="4">
    <source>
        <dbReference type="ARBA" id="ARBA00022840"/>
    </source>
</evidence>
<proteinExistence type="predicted"/>
<dbReference type="HOGENOM" id="CLU_439470_0_0_1"/>
<keyword evidence="2" id="KW-0547">Nucleotide-binding</keyword>
<feature type="non-terminal residue" evidence="7">
    <location>
        <position position="551"/>
    </location>
</feature>
<dbReference type="InterPro" id="IPR051681">
    <property type="entry name" value="Ser/Thr_Kinases-Pseudokinases"/>
</dbReference>
<gene>
    <name evidence="7" type="ORF">PHACADRAFT_255260</name>
</gene>
<dbReference type="Proteomes" id="UP000008370">
    <property type="component" value="Unassembled WGS sequence"/>
</dbReference>
<dbReference type="InterPro" id="IPR000719">
    <property type="entry name" value="Prot_kinase_dom"/>
</dbReference>
<dbReference type="InParanoid" id="K5W7P0"/>
<feature type="region of interest" description="Disordered" evidence="5">
    <location>
        <begin position="300"/>
        <end position="327"/>
    </location>
</feature>
<feature type="domain" description="Protein kinase" evidence="6">
    <location>
        <begin position="3"/>
        <end position="275"/>
    </location>
</feature>
<evidence type="ECO:0000256" key="1">
    <source>
        <dbReference type="ARBA" id="ARBA00022679"/>
    </source>
</evidence>
<organism evidence="7 8">
    <name type="scientific">Phanerochaete carnosa (strain HHB-10118-sp)</name>
    <name type="common">White-rot fungus</name>
    <name type="synonym">Peniophora carnosa</name>
    <dbReference type="NCBI Taxonomy" id="650164"/>
    <lineage>
        <taxon>Eukaryota</taxon>
        <taxon>Fungi</taxon>
        <taxon>Dikarya</taxon>
        <taxon>Basidiomycota</taxon>
        <taxon>Agaricomycotina</taxon>
        <taxon>Agaricomycetes</taxon>
        <taxon>Polyporales</taxon>
        <taxon>Phanerochaetaceae</taxon>
        <taxon>Phanerochaete</taxon>
    </lineage>
</organism>
<evidence type="ECO:0000259" key="6">
    <source>
        <dbReference type="PROSITE" id="PS50011"/>
    </source>
</evidence>
<dbReference type="GO" id="GO:0004674">
    <property type="term" value="F:protein serine/threonine kinase activity"/>
    <property type="evidence" value="ECO:0007669"/>
    <property type="project" value="TreeGrafter"/>
</dbReference>
<dbReference type="STRING" id="650164.K5W7P0"/>
<name>K5W7P0_PHACS</name>
<dbReference type="OrthoDB" id="2791079at2759"/>
<keyword evidence="8" id="KW-1185">Reference proteome</keyword>
<evidence type="ECO:0000313" key="8">
    <source>
        <dbReference type="Proteomes" id="UP000008370"/>
    </source>
</evidence>
<dbReference type="AlphaFoldDB" id="K5W7P0"/>
<sequence>VILKDTKRVAAGGYADIHIGQYRGRCVALKTMHDFQRQKTEEVSKILKVPSTFCREITLLHSLNHPNICGFIGVDRELFEGRFCLVTEWMPHGNIMDFIETNSFVFGEVKQFVAEIASALAYLHSKNVVHGDLHVRNILIDAGRHVRLADFGLSDFCDASFASVGSASAGATRYMAPEILFPEKYGLRHVRHTPESDVHSFAMCVWAIFNGDSPFHDYPAVTASLAIIDGKRPPPHTAKYDLPASLRSLLTLCWQEKAKDRPSSSEVYHRLGQMFQPPASLHAHSRTSAVGSRRLARLSRPYGDADSSGNDSASSSRPESDGGRLSTRKLLRQYRAVQSARGTPITAELRPPTMIRSPIVRPGTSPPAVVATPDSTSQTVRHLASRHPDAERLVPQTVYRPSQAQQLRGGRAAQVLLMPPIMFYVYGPRGCGISCFDALNGRFAELQDPDVLVECPRSMILRIMWPDYEPWSASILLHSGTSRADLAMCVSLYTQTFINESLTKCLRADTRWRLGPGAITLSNLELVGLQPVAARDWQVHFRVRQVAPQTA</sequence>
<evidence type="ECO:0000256" key="2">
    <source>
        <dbReference type="ARBA" id="ARBA00022741"/>
    </source>
</evidence>
<dbReference type="PANTHER" id="PTHR44329:SF288">
    <property type="entry name" value="MITOGEN-ACTIVATED PROTEIN KINASE KINASE KINASE 20"/>
    <property type="match status" value="1"/>
</dbReference>
<dbReference type="RefSeq" id="XP_007395338.1">
    <property type="nucleotide sequence ID" value="XM_007395276.1"/>
</dbReference>
<evidence type="ECO:0000256" key="5">
    <source>
        <dbReference type="SAM" id="MobiDB-lite"/>
    </source>
</evidence>
<dbReference type="EMBL" id="JH930472">
    <property type="protein sequence ID" value="EKM54989.1"/>
    <property type="molecule type" value="Genomic_DNA"/>
</dbReference>
<dbReference type="PANTHER" id="PTHR44329">
    <property type="entry name" value="SERINE/THREONINE-PROTEIN KINASE TNNI3K-RELATED"/>
    <property type="match status" value="1"/>
</dbReference>
<dbReference type="Pfam" id="PF07714">
    <property type="entry name" value="PK_Tyr_Ser-Thr"/>
    <property type="match status" value="1"/>
</dbReference>
<feature type="region of interest" description="Disordered" evidence="5">
    <location>
        <begin position="355"/>
        <end position="377"/>
    </location>
</feature>
<feature type="compositionally biased region" description="Low complexity" evidence="5">
    <location>
        <begin position="304"/>
        <end position="316"/>
    </location>
</feature>
<evidence type="ECO:0000256" key="3">
    <source>
        <dbReference type="ARBA" id="ARBA00022777"/>
    </source>
</evidence>
<dbReference type="KEGG" id="pco:PHACADRAFT_255260"/>